<dbReference type="InterPro" id="IPR000014">
    <property type="entry name" value="PAS"/>
</dbReference>
<dbReference type="NCBIfam" id="TIGR00229">
    <property type="entry name" value="sensory_box"/>
    <property type="match status" value="1"/>
</dbReference>
<evidence type="ECO:0000313" key="10">
    <source>
        <dbReference type="EMBL" id="MFC4427401.1"/>
    </source>
</evidence>
<dbReference type="SMART" id="SM00091">
    <property type="entry name" value="PAS"/>
    <property type="match status" value="1"/>
</dbReference>
<organism evidence="10 11">
    <name type="scientific">Deinococcus navajonensis</name>
    <dbReference type="NCBI Taxonomy" id="309884"/>
    <lineage>
        <taxon>Bacteria</taxon>
        <taxon>Thermotogati</taxon>
        <taxon>Deinococcota</taxon>
        <taxon>Deinococci</taxon>
        <taxon>Deinococcales</taxon>
        <taxon>Deinococcaceae</taxon>
        <taxon>Deinococcus</taxon>
    </lineage>
</organism>
<keyword evidence="5" id="KW-0472">Membrane</keyword>
<feature type="coiled-coil region" evidence="6">
    <location>
        <begin position="152"/>
        <end position="179"/>
    </location>
</feature>
<keyword evidence="3" id="KW-0808">Transferase</keyword>
<dbReference type="Gene3D" id="3.30.450.20">
    <property type="entry name" value="PAS domain"/>
    <property type="match status" value="1"/>
</dbReference>
<evidence type="ECO:0000256" key="2">
    <source>
        <dbReference type="ARBA" id="ARBA00012438"/>
    </source>
</evidence>
<evidence type="ECO:0000256" key="4">
    <source>
        <dbReference type="ARBA" id="ARBA00022777"/>
    </source>
</evidence>
<dbReference type="InterPro" id="IPR013656">
    <property type="entry name" value="PAS_4"/>
</dbReference>
<dbReference type="PROSITE" id="PS50112">
    <property type="entry name" value="PAS"/>
    <property type="match status" value="1"/>
</dbReference>
<keyword evidence="10" id="KW-0547">Nucleotide-binding</keyword>
<sequence>MTHDDAHPEQDDQAPDLHPEAPAEEQRRQQAFALFNEAPAAYLLLNSTGRIQEANSATTGLMGRAQGVLVGRPLLHFLASSTHGSFEQLLKQAAQSGLRQRGEATLLHHDGTPFDVLLDLHAAPEGEAPQFRLVMTDITAYKQAHRTLLDASSAHEQAIQEHAARIRALNQELEQIIAVFLQQLHLPTARAMNYLTMLRRTLDELAEESEHPLINSERAVQQITALLASMDRYMQVRGMRLRVRTVDLNSVFREVLKSVQPQLLERDIQISADRLPSVQGDTRALYVVLDEYLSNAIKFTKGHDPARIRVLVREAETEYLIGVDDNGAGFNMRQKDKLFQLFGRLHSSKIFEGTGVGLVSVRRACERFGGRVWAEGKVDQGATFWFAWPKEPRIWD</sequence>
<accession>A0ABV8XR87</accession>
<dbReference type="GO" id="GO:0005524">
    <property type="term" value="F:ATP binding"/>
    <property type="evidence" value="ECO:0007669"/>
    <property type="project" value="UniProtKB-KW"/>
</dbReference>
<feature type="domain" description="Histidine kinase" evidence="8">
    <location>
        <begin position="179"/>
        <end position="392"/>
    </location>
</feature>
<protein>
    <recommendedName>
        <fullName evidence="2">histidine kinase</fullName>
        <ecNumber evidence="2">2.7.13.3</ecNumber>
    </recommendedName>
</protein>
<name>A0ABV8XR87_9DEIO</name>
<dbReference type="InterPro" id="IPR050351">
    <property type="entry name" value="BphY/WalK/GraS-like"/>
</dbReference>
<dbReference type="InterPro" id="IPR035965">
    <property type="entry name" value="PAS-like_dom_sf"/>
</dbReference>
<dbReference type="InterPro" id="IPR005467">
    <property type="entry name" value="His_kinase_dom"/>
</dbReference>
<reference evidence="11" key="1">
    <citation type="journal article" date="2019" name="Int. J. Syst. Evol. Microbiol.">
        <title>The Global Catalogue of Microorganisms (GCM) 10K type strain sequencing project: providing services to taxonomists for standard genome sequencing and annotation.</title>
        <authorList>
            <consortium name="The Broad Institute Genomics Platform"/>
            <consortium name="The Broad Institute Genome Sequencing Center for Infectious Disease"/>
            <person name="Wu L."/>
            <person name="Ma J."/>
        </authorList>
    </citation>
    <scope>NUCLEOTIDE SEQUENCE [LARGE SCALE GENOMIC DNA]</scope>
    <source>
        <strain evidence="11">CCUG 56029</strain>
    </source>
</reference>
<dbReference type="RefSeq" id="WP_380040849.1">
    <property type="nucleotide sequence ID" value="NZ_JBHSEH010000022.1"/>
</dbReference>
<dbReference type="PANTHER" id="PTHR42878:SF15">
    <property type="entry name" value="BACTERIOPHYTOCHROME"/>
    <property type="match status" value="1"/>
</dbReference>
<gene>
    <name evidence="10" type="ORF">ACFOZ9_14380</name>
</gene>
<evidence type="ECO:0000256" key="3">
    <source>
        <dbReference type="ARBA" id="ARBA00022679"/>
    </source>
</evidence>
<feature type="domain" description="PAS" evidence="9">
    <location>
        <begin position="27"/>
        <end position="97"/>
    </location>
</feature>
<keyword evidence="4" id="KW-0418">Kinase</keyword>
<keyword evidence="10" id="KW-0067">ATP-binding</keyword>
<dbReference type="InterPro" id="IPR003594">
    <property type="entry name" value="HATPase_dom"/>
</dbReference>
<dbReference type="SMART" id="SM00387">
    <property type="entry name" value="HATPase_c"/>
    <property type="match status" value="1"/>
</dbReference>
<dbReference type="SUPFAM" id="SSF55874">
    <property type="entry name" value="ATPase domain of HSP90 chaperone/DNA topoisomerase II/histidine kinase"/>
    <property type="match status" value="1"/>
</dbReference>
<evidence type="ECO:0000256" key="1">
    <source>
        <dbReference type="ARBA" id="ARBA00000085"/>
    </source>
</evidence>
<comment type="caution">
    <text evidence="10">The sequence shown here is derived from an EMBL/GenBank/DDBJ whole genome shotgun (WGS) entry which is preliminary data.</text>
</comment>
<keyword evidence="11" id="KW-1185">Reference proteome</keyword>
<evidence type="ECO:0000256" key="5">
    <source>
        <dbReference type="ARBA" id="ARBA00023136"/>
    </source>
</evidence>
<dbReference type="Proteomes" id="UP001595998">
    <property type="component" value="Unassembled WGS sequence"/>
</dbReference>
<evidence type="ECO:0000256" key="7">
    <source>
        <dbReference type="SAM" id="MobiDB-lite"/>
    </source>
</evidence>
<feature type="region of interest" description="Disordered" evidence="7">
    <location>
        <begin position="1"/>
        <end position="27"/>
    </location>
</feature>
<proteinExistence type="predicted"/>
<evidence type="ECO:0000259" key="8">
    <source>
        <dbReference type="PROSITE" id="PS50109"/>
    </source>
</evidence>
<evidence type="ECO:0000259" key="9">
    <source>
        <dbReference type="PROSITE" id="PS50112"/>
    </source>
</evidence>
<dbReference type="Pfam" id="PF02518">
    <property type="entry name" value="HATPase_c"/>
    <property type="match status" value="1"/>
</dbReference>
<dbReference type="InterPro" id="IPR004358">
    <property type="entry name" value="Sig_transdc_His_kin-like_C"/>
</dbReference>
<dbReference type="PROSITE" id="PS50109">
    <property type="entry name" value="HIS_KIN"/>
    <property type="match status" value="1"/>
</dbReference>
<dbReference type="EMBL" id="JBHSEH010000022">
    <property type="protein sequence ID" value="MFC4427401.1"/>
    <property type="molecule type" value="Genomic_DNA"/>
</dbReference>
<keyword evidence="6" id="KW-0175">Coiled coil</keyword>
<dbReference type="CDD" id="cd00130">
    <property type="entry name" value="PAS"/>
    <property type="match status" value="1"/>
</dbReference>
<evidence type="ECO:0000313" key="11">
    <source>
        <dbReference type="Proteomes" id="UP001595998"/>
    </source>
</evidence>
<dbReference type="InterPro" id="IPR036890">
    <property type="entry name" value="HATPase_C_sf"/>
</dbReference>
<comment type="catalytic activity">
    <reaction evidence="1">
        <text>ATP + protein L-histidine = ADP + protein N-phospho-L-histidine.</text>
        <dbReference type="EC" id="2.7.13.3"/>
    </reaction>
</comment>
<dbReference type="Gene3D" id="3.30.565.10">
    <property type="entry name" value="Histidine kinase-like ATPase, C-terminal domain"/>
    <property type="match status" value="1"/>
</dbReference>
<dbReference type="PRINTS" id="PR00344">
    <property type="entry name" value="BCTRLSENSOR"/>
</dbReference>
<dbReference type="EC" id="2.7.13.3" evidence="2"/>
<dbReference type="SUPFAM" id="SSF55785">
    <property type="entry name" value="PYP-like sensor domain (PAS domain)"/>
    <property type="match status" value="1"/>
</dbReference>
<dbReference type="Pfam" id="PF08448">
    <property type="entry name" value="PAS_4"/>
    <property type="match status" value="1"/>
</dbReference>
<evidence type="ECO:0000256" key="6">
    <source>
        <dbReference type="SAM" id="Coils"/>
    </source>
</evidence>
<dbReference type="PANTHER" id="PTHR42878">
    <property type="entry name" value="TWO-COMPONENT HISTIDINE KINASE"/>
    <property type="match status" value="1"/>
</dbReference>